<proteinExistence type="predicted"/>
<comment type="caution">
    <text evidence="1">The sequence shown here is derived from an EMBL/GenBank/DDBJ whole genome shotgun (WGS) entry which is preliminary data.</text>
</comment>
<dbReference type="OrthoDB" id="9156176at2"/>
<dbReference type="EMBL" id="SNXS01000006">
    <property type="protein sequence ID" value="TDP62802.1"/>
    <property type="molecule type" value="Genomic_DNA"/>
</dbReference>
<accession>A0A4R6QL65</accession>
<evidence type="ECO:0000313" key="2">
    <source>
        <dbReference type="Proteomes" id="UP000295361"/>
    </source>
</evidence>
<name>A0A4R6QL65_9BURK</name>
<keyword evidence="2" id="KW-1185">Reference proteome</keyword>
<sequence>MSEPKDSPTQQWASEMEVILHQVSSEPVVAVAVDGSGGKTSEPPVTRADPDAALREAYPGALRAAEAAVLLLVHPALVKDAEKISSDFISAAKAKAGGAAWREAMALLDKVAPACEVARQEGLAYDQALLAADQAVALLAQPVVKNEALHIKTTLIEAAKTQVNVTGDRAGALGLLGQVAAACAAAKEIADRYAAALQVAEDAAAALTHPVVAPEVALLRIETIEAAKTAATAGDSGTAMTLLAQAGKRCQLAKVHTQRYVDGLALAINRFNWMYGQCKGWSDGWASEFGSLLLGVADVIPDIAANNLTAAEAKATAGEYLDAMALLEALEKRVNAVTKTKGEADAFYQKWKASDQLLKASYGTASVFPVAAPVILTRINSVKALVLDQGVATARLGNYVAASDALKPFDAQYAAVQALLVQHQDFQTQRAAAVSRIDSLSHGDVAVDKAQITTSRLTAADAKVVSGDYAEALALLAKVDGECTAIAGYGIALTAAKAAVALLTDPVVAGDRVRIQSERIDAAVALAAALDHAGATLLLGKVAAECDAAKAVVTGAGEAAAAHGAAQAPIAGVLTAPEPAFKAVEDMVAALDGLGEVIKDDREAIRATIALARAAVAKPEDGGDPKALLEQAANACLPARAVADRHGQYLLALADAELQLVALAEPLIAVDKDKIGLDRITKAREDIKPPARDYAGALAELAKVPADCAKAKAVVAQDAAYQTALTAAKLKAAALTEPLVAADKLKIDTDLIAAAQTKVTTRLYAEAMELLARVAGACDVAKKVVADEAAYRLQLAPAKANLAELNTQIGLVEALFGVWQAKRDIAAAIQLNHVDAAEALALARDFAGAVALLASGELQTATATKDTTDYYWAGGSLHYANQAIAALEAHAGVAAVAVEIAALKTRYLNGENLRAGGKYAAARQVGLEIQWACPPATKIAVLHEAYLPKLAAAKTRMLTCTGLVSGLSPAVALISDRLKDLQTRWLDAAETHAKGREYAGATQLLDAVDAQCTALETLVTDHGSYVTALAAAESELVPLTQPVVAADVERIRRDRIEAARSAAAGLDYKTALQLLGKVKAECDTAAAVAAGHAAVAKGGADAKLLLDGTAEGSAAAWLEAEKLLKGLTERHAARAAIKDRTDPIGQALAAAKALAPAEAKPKIEAVVDQCVAAQEVGDRHLEYGKALLAAEALVNGLTEPSMVTDKARITLDRIDAAKAKALLHDYRGPVGLLEPVANECAAATALAEQFTGYSDELVKAQATLDGLNALTPLDPHIGADVQKILDECITAAKTLALPATRDYAGARKLLAKVATRCKGAELKKSMLGGTDPTKGDVDAILGMDGGKQLLDDVIAHLPATTKRSVVQAAIQARFNVELKNYTKDGVLKPDTEAHPTTLKKLYQLMAMVPDVHTEGIKIDRYGGRSFEKANQDRGSLYQPGVARVVLSCGRAKDGDPHPLANSVYALPDVEPECELVPDSATSPAPKYFDWTSLHELGHAIDDKKQFMASKEGDAEFGGWRMHGRDVTPLAVAAAAKFNYPAQDYLIEYLLTKGGTPPMPDPARLDWAGCKAQAEAWCDAVRVDKQLWELGSETKKRAIGDRVYHEAYPGTWVSYDLAARSKGITGYQFRAPAEWLSELYAAHRMEKLKASHPANAWLASL</sequence>
<evidence type="ECO:0000313" key="1">
    <source>
        <dbReference type="EMBL" id="TDP62802.1"/>
    </source>
</evidence>
<dbReference type="InParanoid" id="A0A4R6QL65"/>
<organism evidence="1 2">
    <name type="scientific">Roseateles toxinivorans</name>
    <dbReference type="NCBI Taxonomy" id="270368"/>
    <lineage>
        <taxon>Bacteria</taxon>
        <taxon>Pseudomonadati</taxon>
        <taxon>Pseudomonadota</taxon>
        <taxon>Betaproteobacteria</taxon>
        <taxon>Burkholderiales</taxon>
        <taxon>Sphaerotilaceae</taxon>
        <taxon>Roseateles</taxon>
    </lineage>
</organism>
<reference evidence="1 2" key="1">
    <citation type="submission" date="2019-03" db="EMBL/GenBank/DDBJ databases">
        <title>Genomic Encyclopedia of Type Strains, Phase IV (KMG-IV): sequencing the most valuable type-strain genomes for metagenomic binning, comparative biology and taxonomic classification.</title>
        <authorList>
            <person name="Goeker M."/>
        </authorList>
    </citation>
    <scope>NUCLEOTIDE SEQUENCE [LARGE SCALE GENOMIC DNA]</scope>
    <source>
        <strain evidence="1 2">DSM 16998</strain>
    </source>
</reference>
<dbReference type="RefSeq" id="WP_133702823.1">
    <property type="nucleotide sequence ID" value="NZ_SNXS01000006.1"/>
</dbReference>
<gene>
    <name evidence="1" type="ORF">DES47_10697</name>
</gene>
<dbReference type="Proteomes" id="UP000295361">
    <property type="component" value="Unassembled WGS sequence"/>
</dbReference>
<protein>
    <submittedName>
        <fullName evidence="1">Uncharacterized protein</fullName>
    </submittedName>
</protein>